<dbReference type="STRING" id="983920.Y88_1642"/>
<keyword evidence="1" id="KW-1133">Transmembrane helix</keyword>
<dbReference type="InParanoid" id="F1Z3F8"/>
<keyword evidence="3" id="KW-1185">Reference proteome</keyword>
<evidence type="ECO:0000256" key="1">
    <source>
        <dbReference type="SAM" id="Phobius"/>
    </source>
</evidence>
<keyword evidence="1" id="KW-0472">Membrane</keyword>
<name>F1Z3F8_9SPHN</name>
<dbReference type="EMBL" id="AEWJ01000006">
    <property type="protein sequence ID" value="EGD60860.1"/>
    <property type="molecule type" value="Genomic_DNA"/>
</dbReference>
<reference evidence="2 3" key="1">
    <citation type="journal article" date="2012" name="J. Bacteriol.">
        <title>Draft Genome Sequence of Novosphingobium nitrogenifigens Y88T.</title>
        <authorList>
            <person name="Strabala T.J."/>
            <person name="Macdonald L."/>
            <person name="Liu V."/>
            <person name="Smit A.M."/>
        </authorList>
    </citation>
    <scope>NUCLEOTIDE SEQUENCE [LARGE SCALE GENOMIC DNA]</scope>
    <source>
        <strain evidence="2 3">DSM 19370</strain>
    </source>
</reference>
<keyword evidence="1" id="KW-0812">Transmembrane</keyword>
<dbReference type="RefSeq" id="WP_008067983.1">
    <property type="nucleotide sequence ID" value="NZ_AQWK01000031.1"/>
</dbReference>
<dbReference type="Proteomes" id="UP000004728">
    <property type="component" value="Unassembled WGS sequence"/>
</dbReference>
<feature type="transmembrane region" description="Helical" evidence="1">
    <location>
        <begin position="23"/>
        <end position="41"/>
    </location>
</feature>
<comment type="caution">
    <text evidence="2">The sequence shown here is derived from an EMBL/GenBank/DDBJ whole genome shotgun (WGS) entry which is preliminary data.</text>
</comment>
<sequence>MVHGVEIVREGYFGRRAHAHYELGYVLPLCLVVSVLALLQVHKLSNRVVPE</sequence>
<gene>
    <name evidence="2" type="ORF">Y88_1642</name>
</gene>
<evidence type="ECO:0000313" key="3">
    <source>
        <dbReference type="Proteomes" id="UP000004728"/>
    </source>
</evidence>
<proteinExistence type="predicted"/>
<dbReference type="AlphaFoldDB" id="F1Z3F8"/>
<organism evidence="2 3">
    <name type="scientific">Novosphingobium nitrogenifigens DSM 19370</name>
    <dbReference type="NCBI Taxonomy" id="983920"/>
    <lineage>
        <taxon>Bacteria</taxon>
        <taxon>Pseudomonadati</taxon>
        <taxon>Pseudomonadota</taxon>
        <taxon>Alphaproteobacteria</taxon>
        <taxon>Sphingomonadales</taxon>
        <taxon>Sphingomonadaceae</taxon>
        <taxon>Novosphingobium</taxon>
    </lineage>
</organism>
<evidence type="ECO:0000313" key="2">
    <source>
        <dbReference type="EMBL" id="EGD60860.1"/>
    </source>
</evidence>
<accession>F1Z3F8</accession>
<dbReference type="HOGENOM" id="CLU_3101512_0_0_5"/>
<protein>
    <submittedName>
        <fullName evidence="2">Uncharacterized protein</fullName>
    </submittedName>
</protein>